<reference evidence="2" key="1">
    <citation type="submission" date="2018-06" db="EMBL/GenBank/DDBJ databases">
        <authorList>
            <person name="Zhirakovskaya E."/>
        </authorList>
    </citation>
    <scope>NUCLEOTIDE SEQUENCE</scope>
</reference>
<evidence type="ECO:0000256" key="1">
    <source>
        <dbReference type="SAM" id="Coils"/>
    </source>
</evidence>
<protein>
    <submittedName>
        <fullName evidence="2">ATPase involved in DNA repair</fullName>
    </submittedName>
</protein>
<dbReference type="EMBL" id="UOFX01000085">
    <property type="protein sequence ID" value="VAX11482.1"/>
    <property type="molecule type" value="Genomic_DNA"/>
</dbReference>
<feature type="coiled-coil region" evidence="1">
    <location>
        <begin position="76"/>
        <end position="158"/>
    </location>
</feature>
<dbReference type="Pfam" id="PF11172">
    <property type="entry name" value="DUF2959"/>
    <property type="match status" value="1"/>
</dbReference>
<dbReference type="PROSITE" id="PS51257">
    <property type="entry name" value="PROKAR_LIPOPROTEIN"/>
    <property type="match status" value="1"/>
</dbReference>
<keyword evidence="1" id="KW-0175">Coiled coil</keyword>
<dbReference type="AlphaFoldDB" id="A0A3B1B5M5"/>
<dbReference type="InterPro" id="IPR021342">
    <property type="entry name" value="DUF2959"/>
</dbReference>
<name>A0A3B1B5M5_9ZZZZ</name>
<accession>A0A3B1B5M5</accession>
<organism evidence="2">
    <name type="scientific">hydrothermal vent metagenome</name>
    <dbReference type="NCBI Taxonomy" id="652676"/>
    <lineage>
        <taxon>unclassified sequences</taxon>
        <taxon>metagenomes</taxon>
        <taxon>ecological metagenomes</taxon>
    </lineage>
</organism>
<evidence type="ECO:0000313" key="2">
    <source>
        <dbReference type="EMBL" id="VAX11482.1"/>
    </source>
</evidence>
<gene>
    <name evidence="2" type="ORF">MNBD_GAMMA26-2539</name>
</gene>
<sequence>MRYFWVIMKSVSPLLLAALLLTGCQSAYYNTMEKVGYHKRDILVERVSKARDAQQEGKEQFQSALERFSNVLDFKGGKLEEKYKKLNDEYEASEDKADQVRDRIDAVEDVAEALFEEWEEELGQYTSATLKRDSERKLQQTRSRYKKLIAAMQQAEKKMDPVLNAFKDQVLYLKHNLNAKAIISLQKEFKSVKSNIAALVKDMERSISEADAFIKDIGTQ</sequence>
<proteinExistence type="predicted"/>